<dbReference type="STRING" id="467210.HMPREF1866_00966"/>
<evidence type="ECO:0000313" key="1">
    <source>
        <dbReference type="EMBL" id="KXB59150.1"/>
    </source>
</evidence>
<comment type="caution">
    <text evidence="1">The sequence shown here is derived from an EMBL/GenBank/DDBJ whole genome shotgun (WGS) entry which is preliminary data.</text>
</comment>
<protein>
    <recommendedName>
        <fullName evidence="3">L-2-amino-thiazoline-4-carboxylic acid hydrolase</fullName>
    </recommendedName>
</protein>
<reference evidence="2" key="1">
    <citation type="submission" date="2016-01" db="EMBL/GenBank/DDBJ databases">
        <authorList>
            <person name="Mitreva M."/>
            <person name="Pepin K.H."/>
            <person name="Mihindukulasuriya K.A."/>
            <person name="Fulton R."/>
            <person name="Fronick C."/>
            <person name="O'Laughlin M."/>
            <person name="Miner T."/>
            <person name="Herter B."/>
            <person name="Rosa B.A."/>
            <person name="Cordes M."/>
            <person name="Tomlinson C."/>
            <person name="Wollam A."/>
            <person name="Palsikar V.B."/>
            <person name="Mardis E.R."/>
            <person name="Wilson R.K."/>
        </authorList>
    </citation>
    <scope>NUCLEOTIDE SEQUENCE [LARGE SCALE GENOMIC DNA]</scope>
    <source>
        <strain evidence="2">DNF00896</strain>
    </source>
</reference>
<keyword evidence="2" id="KW-1185">Reference proteome</keyword>
<accession>A0A133ZUN4</accession>
<dbReference type="EMBL" id="LSDA01000037">
    <property type="protein sequence ID" value="KXB59150.1"/>
    <property type="molecule type" value="Genomic_DNA"/>
</dbReference>
<dbReference type="InterPro" id="IPR026002">
    <property type="entry name" value="ATC_hydrolase-like"/>
</dbReference>
<proteinExistence type="predicted"/>
<dbReference type="AlphaFoldDB" id="A0A133ZUN4"/>
<dbReference type="PATRIC" id="fig|467210.3.peg.955"/>
<gene>
    <name evidence="1" type="ORF">HMPREF1866_00966</name>
</gene>
<evidence type="ECO:0008006" key="3">
    <source>
        <dbReference type="Google" id="ProtNLM"/>
    </source>
</evidence>
<sequence length="216" mass="25558">MKGVMMKYKGIYFCLISFLLKKPMIRKFGKNKTEESLKKAQELYRQMLDNTEDIGSNNPMSGNIYSAYVFMAVCRAGDFCVDDFKEVIVEFLNNKFIAKLRGHFDLNKQKDMKKFSDRMHRMAEWADKHPKYKDKTWDFNFDNDLHRDGFYYHFTRCPLEKFARDNGYLDLLPMCCDIDYLMFEKGKGVLHRESTLASGGKICDYWIVGDKNRDPK</sequence>
<organism evidence="1 2">
    <name type="scientific">Lachnoanaerobaculum saburreum</name>
    <dbReference type="NCBI Taxonomy" id="467210"/>
    <lineage>
        <taxon>Bacteria</taxon>
        <taxon>Bacillati</taxon>
        <taxon>Bacillota</taxon>
        <taxon>Clostridia</taxon>
        <taxon>Lachnospirales</taxon>
        <taxon>Lachnospiraceae</taxon>
        <taxon>Lachnoanaerobaculum</taxon>
    </lineage>
</organism>
<dbReference type="Proteomes" id="UP000070394">
    <property type="component" value="Unassembled WGS sequence"/>
</dbReference>
<dbReference type="Pfam" id="PF14196">
    <property type="entry name" value="ATC_hydrolase"/>
    <property type="match status" value="1"/>
</dbReference>
<name>A0A133ZUN4_9FIRM</name>
<evidence type="ECO:0000313" key="2">
    <source>
        <dbReference type="Proteomes" id="UP000070394"/>
    </source>
</evidence>